<keyword evidence="1" id="KW-0812">Transmembrane</keyword>
<feature type="transmembrane region" description="Helical" evidence="1">
    <location>
        <begin position="59"/>
        <end position="79"/>
    </location>
</feature>
<dbReference type="AlphaFoldDB" id="A0A9X1NMN4"/>
<sequence length="370" mass="39440">MTVHGLDERDDPVRARIPADLDSADQLIAGLSPGQVLTCVALGSPVLLVWRALAGQVPAPVLLGASIPVLAGVLALVLARRDGLSLDRWLVAALRYRLSARQMSVAEDLTPRLETEVSGRFLVGPLAGITDDGVLVHADGRHAALVACTTITTALSTHQDDAILAAGMARWLNSLSGPVQIVVRNRPADLAGMATALTRRALEITNPALAALALEHAETLLDTYEAHRPLQRTVLIACGGGVRSGPEQARQNLARLRQKITHRDRRSSASDVMVSARARAEALSRAARTVGELEALGVRAEILDGAQVQHVLTSTWSACHLPASPAENNDTEPDLDGLTEAWGFTDETDWQARWAAEDENQPSTDRGTEA</sequence>
<dbReference type="EMBL" id="JAJOMB010000038">
    <property type="protein sequence ID" value="MCD5316973.1"/>
    <property type="molecule type" value="Genomic_DNA"/>
</dbReference>
<keyword evidence="1" id="KW-1133">Transmembrane helix</keyword>
<name>A0A9X1NMN4_9ACTN</name>
<dbReference type="InterPro" id="IPR024414">
    <property type="entry name" value="Uncharacterised_PrgI"/>
</dbReference>
<dbReference type="RefSeq" id="WP_231449825.1">
    <property type="nucleotide sequence ID" value="NZ_JAJOMB010000038.1"/>
</dbReference>
<evidence type="ECO:0000313" key="3">
    <source>
        <dbReference type="Proteomes" id="UP001138997"/>
    </source>
</evidence>
<proteinExistence type="predicted"/>
<accession>A0A9X1NMN4</accession>
<keyword evidence="1" id="KW-0472">Membrane</keyword>
<reference evidence="2" key="1">
    <citation type="submission" date="2021-11" db="EMBL/GenBank/DDBJ databases">
        <title>Streptomyces corallinus and Kineosporia corallina sp. nov., two new coral-derived marine actinobacteria.</title>
        <authorList>
            <person name="Buangrab K."/>
            <person name="Sutthacheep M."/>
            <person name="Yeemin T."/>
            <person name="Harunari E."/>
            <person name="Igarashi Y."/>
            <person name="Sripreechasak P."/>
            <person name="Kanchanasin P."/>
            <person name="Tanasupawat S."/>
            <person name="Phongsopitanun W."/>
        </authorList>
    </citation>
    <scope>NUCLEOTIDE SEQUENCE</scope>
    <source>
        <strain evidence="2">JCM 31032</strain>
    </source>
</reference>
<evidence type="ECO:0000313" key="2">
    <source>
        <dbReference type="EMBL" id="MCD5316973.1"/>
    </source>
</evidence>
<keyword evidence="3" id="KW-1185">Reference proteome</keyword>
<gene>
    <name evidence="2" type="ORF">LR394_39370</name>
</gene>
<protein>
    <submittedName>
        <fullName evidence="2">PrgI family protein</fullName>
    </submittedName>
</protein>
<dbReference type="Proteomes" id="UP001138997">
    <property type="component" value="Unassembled WGS sequence"/>
</dbReference>
<evidence type="ECO:0000256" key="1">
    <source>
        <dbReference type="SAM" id="Phobius"/>
    </source>
</evidence>
<organism evidence="2 3">
    <name type="scientific">Kineosporia babensis</name>
    <dbReference type="NCBI Taxonomy" id="499548"/>
    <lineage>
        <taxon>Bacteria</taxon>
        <taxon>Bacillati</taxon>
        <taxon>Actinomycetota</taxon>
        <taxon>Actinomycetes</taxon>
        <taxon>Kineosporiales</taxon>
        <taxon>Kineosporiaceae</taxon>
        <taxon>Kineosporia</taxon>
    </lineage>
</organism>
<feature type="transmembrane region" description="Helical" evidence="1">
    <location>
        <begin position="36"/>
        <end position="53"/>
    </location>
</feature>
<comment type="caution">
    <text evidence="2">The sequence shown here is derived from an EMBL/GenBank/DDBJ whole genome shotgun (WGS) entry which is preliminary data.</text>
</comment>
<dbReference type="Pfam" id="PF12666">
    <property type="entry name" value="PrgI"/>
    <property type="match status" value="1"/>
</dbReference>